<evidence type="ECO:0000313" key="3">
    <source>
        <dbReference type="EMBL" id="CAI5738308.1"/>
    </source>
</evidence>
<dbReference type="AlphaFoldDB" id="A0AAV0UPZ4"/>
<dbReference type="EMBL" id="CANTFL010001372">
    <property type="protein sequence ID" value="CAI5738308.1"/>
    <property type="molecule type" value="Genomic_DNA"/>
</dbReference>
<feature type="chain" id="PRO_5043762784" description="RxLR effector candidate protein" evidence="2">
    <location>
        <begin position="25"/>
        <end position="287"/>
    </location>
</feature>
<keyword evidence="2" id="KW-0732">Signal</keyword>
<comment type="caution">
    <text evidence="3">The sequence shown here is derived from an EMBL/GenBank/DDBJ whole genome shotgun (WGS) entry which is preliminary data.</text>
</comment>
<organism evidence="3 4">
    <name type="scientific">Hyaloperonospora brassicae</name>
    <name type="common">Brassica downy mildew</name>
    <name type="synonym">Peronospora brassicae</name>
    <dbReference type="NCBI Taxonomy" id="162125"/>
    <lineage>
        <taxon>Eukaryota</taxon>
        <taxon>Sar</taxon>
        <taxon>Stramenopiles</taxon>
        <taxon>Oomycota</taxon>
        <taxon>Peronosporomycetes</taxon>
        <taxon>Peronosporales</taxon>
        <taxon>Peronosporaceae</taxon>
        <taxon>Hyaloperonospora</taxon>
    </lineage>
</organism>
<feature type="region of interest" description="Disordered" evidence="1">
    <location>
        <begin position="48"/>
        <end position="77"/>
    </location>
</feature>
<accession>A0AAV0UPZ4</accession>
<gene>
    <name evidence="3" type="ORF">HBR001_LOCUS7443</name>
</gene>
<dbReference type="Proteomes" id="UP001162031">
    <property type="component" value="Unassembled WGS sequence"/>
</dbReference>
<keyword evidence="4" id="KW-1185">Reference proteome</keyword>
<evidence type="ECO:0008006" key="5">
    <source>
        <dbReference type="Google" id="ProtNLM"/>
    </source>
</evidence>
<name>A0AAV0UPZ4_HYABA</name>
<evidence type="ECO:0000256" key="1">
    <source>
        <dbReference type="SAM" id="MobiDB-lite"/>
    </source>
</evidence>
<reference evidence="3" key="1">
    <citation type="submission" date="2022-12" db="EMBL/GenBank/DDBJ databases">
        <authorList>
            <person name="Webb A."/>
        </authorList>
    </citation>
    <scope>NUCLEOTIDE SEQUENCE</scope>
    <source>
        <strain evidence="3">Hp1</strain>
    </source>
</reference>
<sequence>MRLLCNIAVCLFVLLLCASGASTATRGIQKYAAARNASDGLLRLETNVADEPNRLQPQDSVADKANDEHREQEERVGMTVEPWTSSAGHFLESNELLLRQKMHLNRALAPSTHDEEIETVFARVNLQQWLSKSHKPDHVEAFPVASGSVLITNGRGGGVAKVFLWLRGFTHQKDFAEMWQRILLAHYPETLPLVSEVWLKSGLSPTEAYRMMPVSAKKTYGWLDVHRTTNDWIDYVDKYRSLGHDYSDSQVARVLANDRHANTLEEIFNWLRITPSKKDGADRMQKG</sequence>
<feature type="compositionally biased region" description="Basic and acidic residues" evidence="1">
    <location>
        <begin position="61"/>
        <end position="76"/>
    </location>
</feature>
<evidence type="ECO:0000313" key="4">
    <source>
        <dbReference type="Proteomes" id="UP001162031"/>
    </source>
</evidence>
<evidence type="ECO:0000256" key="2">
    <source>
        <dbReference type="SAM" id="SignalP"/>
    </source>
</evidence>
<protein>
    <recommendedName>
        <fullName evidence="5">RxLR effector candidate protein</fullName>
    </recommendedName>
</protein>
<proteinExistence type="predicted"/>
<feature type="signal peptide" evidence="2">
    <location>
        <begin position="1"/>
        <end position="24"/>
    </location>
</feature>